<name>D3UWM3_XENBS</name>
<evidence type="ECO:0000313" key="1">
    <source>
        <dbReference type="EMBL" id="CBJ79858.1"/>
    </source>
</evidence>
<dbReference type="Proteomes" id="UP000002045">
    <property type="component" value="Chromosome"/>
</dbReference>
<evidence type="ECO:0000313" key="2">
    <source>
        <dbReference type="Proteomes" id="UP000002045"/>
    </source>
</evidence>
<protein>
    <submittedName>
        <fullName evidence="1">Uncharacterized protein</fullName>
    </submittedName>
</protein>
<gene>
    <name evidence="1" type="ordered locus">XBJ1_0717</name>
</gene>
<accession>D3UWM3</accession>
<dbReference type="HOGENOM" id="CLU_3319379_0_0_6"/>
<sequence length="39" mass="4291">MELTARQAETSGKDFKLSDGRGLLDAIIMSMFCVVGVYH</sequence>
<proteinExistence type="predicted"/>
<dbReference type="EMBL" id="FN667741">
    <property type="protein sequence ID" value="CBJ79858.1"/>
    <property type="molecule type" value="Genomic_DNA"/>
</dbReference>
<dbReference type="KEGG" id="xbo:XBJ1_0717"/>
<reference evidence="1" key="1">
    <citation type="journal article" date="2011" name="PLoS ONE">
        <title>The entomopathogenic bacterial endosymbionts xenorhabdus and photorhabdus: convergent lifestyles from divergent genomes.</title>
        <authorList>
            <person name="Chaston J.M."/>
            <person name="Suen G."/>
            <person name="Tucker S.L."/>
            <person name="Andersen A.W."/>
            <person name="Bhasin A."/>
            <person name="Bode E."/>
            <person name="Bode H.B."/>
            <person name="Brachmann A.O."/>
            <person name="Cowles C.E."/>
            <person name="Cowles K.N."/>
            <person name="Darby C."/>
            <person name="de Leon L."/>
            <person name="Drace K."/>
            <person name="Du Z."/>
            <person name="Givaudan A."/>
            <person name="Herbert Tran E.E."/>
            <person name="Jewell K.A."/>
            <person name="Knack J.J."/>
            <person name="Krasomil-Osterfeld K.C."/>
            <person name="Kukor R."/>
            <person name="Lanois A."/>
            <person name="Latreille P."/>
            <person name="Leimgruber N.K."/>
            <person name="Lipke C.M."/>
            <person name="Liu R."/>
            <person name="Lu X."/>
            <person name="Martens E.C."/>
            <person name="Marri P.R."/>
            <person name="Medigue C."/>
            <person name="Menard M.L."/>
            <person name="Miller N.M."/>
            <person name="Morales-Soto N."/>
            <person name="Norton S."/>
            <person name="Ogier J.C."/>
            <person name="Orchard S.S."/>
            <person name="Park D."/>
            <person name="Park Y."/>
            <person name="Qurollo B.A."/>
            <person name="Sugar D.R."/>
            <person name="Richards G.R."/>
            <person name="Rouy Z."/>
            <person name="Slominski B."/>
            <person name="Slominski K."/>
            <person name="Snyder H."/>
            <person name="Tjaden B.C."/>
            <person name="van der Hoeven R."/>
            <person name="Welch R.D."/>
            <person name="Wheeler C."/>
            <person name="Xiang B."/>
            <person name="Barbazuk B."/>
            <person name="Gaudriault S."/>
            <person name="Goodner B."/>
            <person name="Slater S.C."/>
            <person name="Forst S."/>
            <person name="Goldman B.S."/>
            <person name="Goodrich-Blair H."/>
        </authorList>
    </citation>
    <scope>NUCLEOTIDE SEQUENCE [LARGE SCALE GENOMIC DNA]</scope>
    <source>
        <strain evidence="1">SS-2004</strain>
    </source>
</reference>
<dbReference type="AlphaFoldDB" id="D3UWM3"/>
<organism evidence="1 2">
    <name type="scientific">Xenorhabdus bovienii (strain SS-2004)</name>
    <name type="common">Xenorhabdus nematophila subsp. bovienii</name>
    <dbReference type="NCBI Taxonomy" id="406818"/>
    <lineage>
        <taxon>Bacteria</taxon>
        <taxon>Pseudomonadati</taxon>
        <taxon>Pseudomonadota</taxon>
        <taxon>Gammaproteobacteria</taxon>
        <taxon>Enterobacterales</taxon>
        <taxon>Morganellaceae</taxon>
        <taxon>Xenorhabdus</taxon>
    </lineage>
</organism>